<dbReference type="InterPro" id="IPR050109">
    <property type="entry name" value="HTH-type_TetR-like_transc_reg"/>
</dbReference>
<feature type="DNA-binding region" description="H-T-H motif" evidence="4">
    <location>
        <begin position="48"/>
        <end position="67"/>
    </location>
</feature>
<dbReference type="PRINTS" id="PR00455">
    <property type="entry name" value="HTHTETR"/>
</dbReference>
<dbReference type="GO" id="GO:0000976">
    <property type="term" value="F:transcription cis-regulatory region binding"/>
    <property type="evidence" value="ECO:0007669"/>
    <property type="project" value="TreeGrafter"/>
</dbReference>
<dbReference type="InterPro" id="IPR009057">
    <property type="entry name" value="Homeodomain-like_sf"/>
</dbReference>
<evidence type="ECO:0000256" key="3">
    <source>
        <dbReference type="ARBA" id="ARBA00023163"/>
    </source>
</evidence>
<proteinExistence type="predicted"/>
<dbReference type="Gene3D" id="1.10.357.10">
    <property type="entry name" value="Tetracycline Repressor, domain 2"/>
    <property type="match status" value="1"/>
</dbReference>
<dbReference type="InterPro" id="IPR001647">
    <property type="entry name" value="HTH_TetR"/>
</dbReference>
<sequence>MATSDTESDLATRAAAGAQPRRADARQNLERVLAAAVEVFTERGLEATIPEIAARAGVGKGTVYRSFPTKADLVRALARPHLDWFHELGAVAVRAASADAYGALEDLLEQIAARLAQDRLMVDVLSGFDDIGDERLAAHLESILALGRSQGTLRPDATGLDLDILVSGVARALIGHDIRDPDVWRRYARLALGALRPDPEPRSP</sequence>
<dbReference type="AlphaFoldDB" id="A0A931I8R7"/>
<evidence type="ECO:0000256" key="2">
    <source>
        <dbReference type="ARBA" id="ARBA00023125"/>
    </source>
</evidence>
<evidence type="ECO:0000256" key="5">
    <source>
        <dbReference type="SAM" id="MobiDB-lite"/>
    </source>
</evidence>
<evidence type="ECO:0000256" key="4">
    <source>
        <dbReference type="PROSITE-ProRule" id="PRU00335"/>
    </source>
</evidence>
<evidence type="ECO:0000256" key="1">
    <source>
        <dbReference type="ARBA" id="ARBA00023015"/>
    </source>
</evidence>
<dbReference type="PANTHER" id="PTHR30055">
    <property type="entry name" value="HTH-TYPE TRANSCRIPTIONAL REGULATOR RUTR"/>
    <property type="match status" value="1"/>
</dbReference>
<evidence type="ECO:0000313" key="7">
    <source>
        <dbReference type="EMBL" id="MBH0776754.1"/>
    </source>
</evidence>
<dbReference type="EMBL" id="JADMLG010000003">
    <property type="protein sequence ID" value="MBH0776754.1"/>
    <property type="molecule type" value="Genomic_DNA"/>
</dbReference>
<dbReference type="PROSITE" id="PS50977">
    <property type="entry name" value="HTH_TETR_2"/>
    <property type="match status" value="1"/>
</dbReference>
<dbReference type="PANTHER" id="PTHR30055:SF234">
    <property type="entry name" value="HTH-TYPE TRANSCRIPTIONAL REGULATOR BETI"/>
    <property type="match status" value="1"/>
</dbReference>
<protein>
    <submittedName>
        <fullName evidence="7">TetR/AcrR family transcriptional regulator</fullName>
    </submittedName>
</protein>
<evidence type="ECO:0000259" key="6">
    <source>
        <dbReference type="PROSITE" id="PS50977"/>
    </source>
</evidence>
<keyword evidence="3" id="KW-0804">Transcription</keyword>
<dbReference type="Proteomes" id="UP000655751">
    <property type="component" value="Unassembled WGS sequence"/>
</dbReference>
<dbReference type="RefSeq" id="WP_196149068.1">
    <property type="nucleotide sequence ID" value="NZ_JADMLG010000003.1"/>
</dbReference>
<reference evidence="7" key="1">
    <citation type="submission" date="2020-11" db="EMBL/GenBank/DDBJ databases">
        <title>Nocardia NEAU-351.nov., a novel actinomycete isolated from the cow dung.</title>
        <authorList>
            <person name="Zhang X."/>
        </authorList>
    </citation>
    <scope>NUCLEOTIDE SEQUENCE</scope>
    <source>
        <strain evidence="7">NEAU-351</strain>
    </source>
</reference>
<dbReference type="SUPFAM" id="SSF46689">
    <property type="entry name" value="Homeodomain-like"/>
    <property type="match status" value="1"/>
</dbReference>
<dbReference type="SUPFAM" id="SSF48498">
    <property type="entry name" value="Tetracyclin repressor-like, C-terminal domain"/>
    <property type="match status" value="1"/>
</dbReference>
<gene>
    <name evidence="7" type="ORF">IT779_10705</name>
</gene>
<comment type="caution">
    <text evidence="7">The sequence shown here is derived from an EMBL/GenBank/DDBJ whole genome shotgun (WGS) entry which is preliminary data.</text>
</comment>
<evidence type="ECO:0000313" key="8">
    <source>
        <dbReference type="Proteomes" id="UP000655751"/>
    </source>
</evidence>
<dbReference type="GO" id="GO:0003700">
    <property type="term" value="F:DNA-binding transcription factor activity"/>
    <property type="evidence" value="ECO:0007669"/>
    <property type="project" value="TreeGrafter"/>
</dbReference>
<feature type="region of interest" description="Disordered" evidence="5">
    <location>
        <begin position="1"/>
        <end position="22"/>
    </location>
</feature>
<keyword evidence="8" id="KW-1185">Reference proteome</keyword>
<feature type="compositionally biased region" description="Low complexity" evidence="5">
    <location>
        <begin position="11"/>
        <end position="20"/>
    </location>
</feature>
<organism evidence="7 8">
    <name type="scientific">Nocardia bovistercoris</name>
    <dbReference type="NCBI Taxonomy" id="2785916"/>
    <lineage>
        <taxon>Bacteria</taxon>
        <taxon>Bacillati</taxon>
        <taxon>Actinomycetota</taxon>
        <taxon>Actinomycetes</taxon>
        <taxon>Mycobacteriales</taxon>
        <taxon>Nocardiaceae</taxon>
        <taxon>Nocardia</taxon>
    </lineage>
</organism>
<name>A0A931I8R7_9NOCA</name>
<keyword evidence="1" id="KW-0805">Transcription regulation</keyword>
<accession>A0A931I8R7</accession>
<keyword evidence="2 4" id="KW-0238">DNA-binding</keyword>
<dbReference type="Pfam" id="PF00440">
    <property type="entry name" value="TetR_N"/>
    <property type="match status" value="1"/>
</dbReference>
<dbReference type="InterPro" id="IPR036271">
    <property type="entry name" value="Tet_transcr_reg_TetR-rel_C_sf"/>
</dbReference>
<feature type="domain" description="HTH tetR-type" evidence="6">
    <location>
        <begin position="26"/>
        <end position="85"/>
    </location>
</feature>